<evidence type="ECO:0000313" key="2">
    <source>
        <dbReference type="EMBL" id="OHA48957.1"/>
    </source>
</evidence>
<keyword evidence="1" id="KW-0812">Transmembrane</keyword>
<evidence type="ECO:0000256" key="1">
    <source>
        <dbReference type="SAM" id="Phobius"/>
    </source>
</evidence>
<accession>A0A1G2PKY5</accession>
<gene>
    <name evidence="2" type="ORF">A2806_04685</name>
</gene>
<keyword evidence="1" id="KW-1133">Transmembrane helix</keyword>
<reference evidence="2 3" key="1">
    <citation type="journal article" date="2016" name="Nat. Commun.">
        <title>Thousands of microbial genomes shed light on interconnected biogeochemical processes in an aquifer system.</title>
        <authorList>
            <person name="Anantharaman K."/>
            <person name="Brown C.T."/>
            <person name="Hug L.A."/>
            <person name="Sharon I."/>
            <person name="Castelle C.J."/>
            <person name="Probst A.J."/>
            <person name="Thomas B.C."/>
            <person name="Singh A."/>
            <person name="Wilkins M.J."/>
            <person name="Karaoz U."/>
            <person name="Brodie E.L."/>
            <person name="Williams K.H."/>
            <person name="Hubbard S.S."/>
            <person name="Banfield J.F."/>
        </authorList>
    </citation>
    <scope>NUCLEOTIDE SEQUENCE [LARGE SCALE GENOMIC DNA]</scope>
</reference>
<dbReference type="Proteomes" id="UP000177629">
    <property type="component" value="Unassembled WGS sequence"/>
</dbReference>
<proteinExistence type="predicted"/>
<dbReference type="AlphaFoldDB" id="A0A1G2PKY5"/>
<evidence type="ECO:0000313" key="3">
    <source>
        <dbReference type="Proteomes" id="UP000177629"/>
    </source>
</evidence>
<comment type="caution">
    <text evidence="2">The sequence shown here is derived from an EMBL/GenBank/DDBJ whole genome shotgun (WGS) entry which is preliminary data.</text>
</comment>
<feature type="transmembrane region" description="Helical" evidence="1">
    <location>
        <begin position="6"/>
        <end position="28"/>
    </location>
</feature>
<name>A0A1G2PKY5_9BACT</name>
<dbReference type="STRING" id="1802362.A2806_04685"/>
<sequence>MRGIGLVEVLVVVGILGIGLLGIGTLAAQGTRVMAAAADRYEAVLYAREAVEAIKALRNDSWDEYIEPLQVDTDYYLQQSASGPLRWELTTIDPGPLYGRPQNFVRTIRFERVYRDGNGDPAPVGDEDTHVRRAIIAISWETRGGVRSIESSTYVGDLF</sequence>
<protein>
    <recommendedName>
        <fullName evidence="4">Type II secretion system protein GspI C-terminal domain-containing protein</fullName>
    </recommendedName>
</protein>
<keyword evidence="1" id="KW-0472">Membrane</keyword>
<evidence type="ECO:0008006" key="4">
    <source>
        <dbReference type="Google" id="ProtNLM"/>
    </source>
</evidence>
<organism evidence="2 3">
    <name type="scientific">Candidatus Terrybacteria bacterium RIFCSPHIGHO2_01_FULL_48_17</name>
    <dbReference type="NCBI Taxonomy" id="1802362"/>
    <lineage>
        <taxon>Bacteria</taxon>
        <taxon>Candidatus Terryibacteriota</taxon>
    </lineage>
</organism>
<dbReference type="EMBL" id="MHSS01000002">
    <property type="protein sequence ID" value="OHA48957.1"/>
    <property type="molecule type" value="Genomic_DNA"/>
</dbReference>